<evidence type="ECO:0000256" key="1">
    <source>
        <dbReference type="SAM" id="SignalP"/>
    </source>
</evidence>
<dbReference type="SUPFAM" id="SSF53474">
    <property type="entry name" value="alpha/beta-Hydrolases"/>
    <property type="match status" value="1"/>
</dbReference>
<dbReference type="EMBL" id="FNCJ01000002">
    <property type="protein sequence ID" value="SDG11703.1"/>
    <property type="molecule type" value="Genomic_DNA"/>
</dbReference>
<dbReference type="GO" id="GO:0004185">
    <property type="term" value="F:serine-type carboxypeptidase activity"/>
    <property type="evidence" value="ECO:0007669"/>
    <property type="project" value="InterPro"/>
</dbReference>
<organism evidence="2 3">
    <name type="scientific">Paraburkholderia phenazinium</name>
    <dbReference type="NCBI Taxonomy" id="60549"/>
    <lineage>
        <taxon>Bacteria</taxon>
        <taxon>Pseudomonadati</taxon>
        <taxon>Pseudomonadota</taxon>
        <taxon>Betaproteobacteria</taxon>
        <taxon>Burkholderiales</taxon>
        <taxon>Burkholderiaceae</taxon>
        <taxon>Paraburkholderia</taxon>
    </lineage>
</organism>
<keyword evidence="1" id="KW-0732">Signal</keyword>
<keyword evidence="2" id="KW-0121">Carboxypeptidase</keyword>
<dbReference type="GO" id="GO:0006508">
    <property type="term" value="P:proteolysis"/>
    <property type="evidence" value="ECO:0007669"/>
    <property type="project" value="InterPro"/>
</dbReference>
<keyword evidence="2" id="KW-0645">Protease</keyword>
<gene>
    <name evidence="2" type="ORF">SAMN05216466_102162</name>
</gene>
<dbReference type="InterPro" id="IPR001563">
    <property type="entry name" value="Peptidase_S10"/>
</dbReference>
<dbReference type="InterPro" id="IPR029058">
    <property type="entry name" value="AB_hydrolase_fold"/>
</dbReference>
<name>A0A1G7RLZ1_9BURK</name>
<reference evidence="2 3" key="1">
    <citation type="submission" date="2016-10" db="EMBL/GenBank/DDBJ databases">
        <authorList>
            <person name="de Groot N.N."/>
        </authorList>
    </citation>
    <scope>NUCLEOTIDE SEQUENCE [LARGE SCALE GENOMIC DNA]</scope>
    <source>
        <strain evidence="2 3">LMG 2247</strain>
    </source>
</reference>
<feature type="signal peptide" evidence="1">
    <location>
        <begin position="1"/>
        <end position="24"/>
    </location>
</feature>
<dbReference type="PROSITE" id="PS51257">
    <property type="entry name" value="PROKAR_LIPOPROTEIN"/>
    <property type="match status" value="1"/>
</dbReference>
<dbReference type="Gene3D" id="3.40.50.1820">
    <property type="entry name" value="alpha/beta hydrolase"/>
    <property type="match status" value="1"/>
</dbReference>
<feature type="chain" id="PRO_5011478034" evidence="1">
    <location>
        <begin position="25"/>
        <end position="653"/>
    </location>
</feature>
<proteinExistence type="predicted"/>
<protein>
    <submittedName>
        <fullName evidence="2">Serine carboxypeptidase</fullName>
    </submittedName>
</protein>
<dbReference type="Proteomes" id="UP000199706">
    <property type="component" value="Unassembled WGS sequence"/>
</dbReference>
<evidence type="ECO:0000313" key="2">
    <source>
        <dbReference type="EMBL" id="SDG11703.1"/>
    </source>
</evidence>
<dbReference type="RefSeq" id="WP_425194940.1">
    <property type="nucleotide sequence ID" value="NZ_CADERL010000014.1"/>
</dbReference>
<evidence type="ECO:0000313" key="3">
    <source>
        <dbReference type="Proteomes" id="UP000199706"/>
    </source>
</evidence>
<sequence length="653" mass="69062">MNRLSGFKPVYGVTTLFASLALGACGGGSSTSNTPAAVPDQAYNDTLAYSMDPQGSLPAAAVSESAAVTHHTITLGAQTFPYTATAGHLTIVDGSTSQPGATMFYVAFTKDGAAPGSRPVTFFYNGGPGSSSVYLMLGSFAPERIKTNMPAFTPAAPYAMETNADSLLDKSDLVFINPVGTGYSSAIAPKVNKDFWGSDPDAASLDQFIKRYLTVNGRWNSPKFLYGESYGTARSAMLAYDLHEDGVDLNGVTLQSSILDYSQTGNSAGILPTWAAVAWYYNKSTTNSASSALAGYMKTVTQFADGPFAAATAQAATLNSQVQGLEQSLFPSSPGTQSTNPNIADINAAVNQLGSQWSSISWSGYLTYLISRTGSTATTVANATQLQQDFAALAQLPAPSPGMVQQVSNDIGIPVALINSDMPGLNLSARGSSISQNYTSFQEDLLQSQGLLVGSYDGRVSSINGGIAANVSPLSGSNDPSITAVAGVYTAMWNSYLNQTLKYTTASSFVDLNNAVFNNWSFSHMDPTGTQKGIDANGNTILYTAGDLAATMSLNPDLKVMQESGYYDSVTPFHQTDLDLQNMPIASSLRSNLTTTYYPSGHMIYLDGTSRTAMKTNLSAFYDAATTPSATQRIMQRQKQTLQKLHQQTPPRS</sequence>
<keyword evidence="2" id="KW-0378">Hydrolase</keyword>
<dbReference type="Pfam" id="PF00450">
    <property type="entry name" value="Peptidase_S10"/>
    <property type="match status" value="1"/>
</dbReference>
<dbReference type="AlphaFoldDB" id="A0A1G7RLZ1"/>
<accession>A0A1G7RLZ1</accession>